<feature type="transmembrane region" description="Helical" evidence="1">
    <location>
        <begin position="49"/>
        <end position="71"/>
    </location>
</feature>
<dbReference type="Proteomes" id="UP001556367">
    <property type="component" value="Unassembled WGS sequence"/>
</dbReference>
<proteinExistence type="predicted"/>
<keyword evidence="1" id="KW-0812">Transmembrane</keyword>
<reference evidence="3" key="1">
    <citation type="submission" date="2024-06" db="EMBL/GenBank/DDBJ databases">
        <title>Multi-omics analyses provide insights into the biosynthesis of the anticancer antibiotic pleurotin in Hohenbuehelia grisea.</title>
        <authorList>
            <person name="Weaver J.A."/>
            <person name="Alberti F."/>
        </authorList>
    </citation>
    <scope>NUCLEOTIDE SEQUENCE [LARGE SCALE GENOMIC DNA]</scope>
    <source>
        <strain evidence="3">T-177</strain>
    </source>
</reference>
<sequence>MAVLYDYPLPRRSMLIWYLCEVVIAQLAMTGVEIVMMARVYALYRRHPAIKICFTCLLAAEMITVIVGIVVNIPGSDFEVDHILSSTPGSFAYFGIAAMVSQLAIMTLLIVRYKRRLDSEGPFLKMMLFDGTTASIGLLIVSFVLMLYTLLHFEFATTSYAWLLVFVSCAGCRLILNLQTLPRNNHLSATASLQLTTIYMEKSISISESTV</sequence>
<dbReference type="EMBL" id="JASNQZ010000006">
    <property type="protein sequence ID" value="KAL0956533.1"/>
    <property type="molecule type" value="Genomic_DNA"/>
</dbReference>
<accession>A0ABR3JMD0</accession>
<gene>
    <name evidence="2" type="ORF">HGRIS_002674</name>
</gene>
<feature type="transmembrane region" description="Helical" evidence="1">
    <location>
        <begin position="91"/>
        <end position="111"/>
    </location>
</feature>
<comment type="caution">
    <text evidence="2">The sequence shown here is derived from an EMBL/GenBank/DDBJ whole genome shotgun (WGS) entry which is preliminary data.</text>
</comment>
<feature type="transmembrane region" description="Helical" evidence="1">
    <location>
        <begin position="15"/>
        <end position="37"/>
    </location>
</feature>
<evidence type="ECO:0000313" key="3">
    <source>
        <dbReference type="Proteomes" id="UP001556367"/>
    </source>
</evidence>
<keyword evidence="1" id="KW-0472">Membrane</keyword>
<keyword evidence="1" id="KW-1133">Transmembrane helix</keyword>
<evidence type="ECO:0000256" key="1">
    <source>
        <dbReference type="SAM" id="Phobius"/>
    </source>
</evidence>
<organism evidence="2 3">
    <name type="scientific">Hohenbuehelia grisea</name>
    <dbReference type="NCBI Taxonomy" id="104357"/>
    <lineage>
        <taxon>Eukaryota</taxon>
        <taxon>Fungi</taxon>
        <taxon>Dikarya</taxon>
        <taxon>Basidiomycota</taxon>
        <taxon>Agaricomycotina</taxon>
        <taxon>Agaricomycetes</taxon>
        <taxon>Agaricomycetidae</taxon>
        <taxon>Agaricales</taxon>
        <taxon>Pleurotineae</taxon>
        <taxon>Pleurotaceae</taxon>
        <taxon>Hohenbuehelia</taxon>
    </lineage>
</organism>
<feature type="transmembrane region" description="Helical" evidence="1">
    <location>
        <begin position="132"/>
        <end position="153"/>
    </location>
</feature>
<evidence type="ECO:0000313" key="2">
    <source>
        <dbReference type="EMBL" id="KAL0956533.1"/>
    </source>
</evidence>
<keyword evidence="3" id="KW-1185">Reference proteome</keyword>
<name>A0ABR3JMD0_9AGAR</name>
<protein>
    <submittedName>
        <fullName evidence="2">Uncharacterized protein</fullName>
    </submittedName>
</protein>
<feature type="transmembrane region" description="Helical" evidence="1">
    <location>
        <begin position="159"/>
        <end position="176"/>
    </location>
</feature>